<accession>H8FNU0</accession>
<keyword evidence="2" id="KW-0808">Transferase</keyword>
<dbReference type="AlphaFoldDB" id="H8FNU0"/>
<evidence type="ECO:0000313" key="2">
    <source>
        <dbReference type="EMBL" id="CCG40028.1"/>
    </source>
</evidence>
<gene>
    <name evidence="2" type="ORF">PHAMO_170087</name>
</gene>
<dbReference type="eggNOG" id="COG1670">
    <property type="taxonomic scope" value="Bacteria"/>
</dbReference>
<comment type="caution">
    <text evidence="2">The sequence shown here is derived from an EMBL/GenBank/DDBJ whole genome shotgun (WGS) entry which is preliminary data.</text>
</comment>
<dbReference type="InterPro" id="IPR000182">
    <property type="entry name" value="GNAT_dom"/>
</dbReference>
<keyword evidence="3" id="KW-1185">Reference proteome</keyword>
<feature type="domain" description="N-acetyltransferase" evidence="1">
    <location>
        <begin position="6"/>
        <end position="157"/>
    </location>
</feature>
<dbReference type="InterPro" id="IPR016181">
    <property type="entry name" value="Acyl_CoA_acyltransferase"/>
</dbReference>
<protein>
    <submittedName>
        <fullName evidence="2">Histone acetyltransferase HPA2 and related acetyltransferase</fullName>
    </submittedName>
</protein>
<dbReference type="CDD" id="cd04301">
    <property type="entry name" value="NAT_SF"/>
    <property type="match status" value="1"/>
</dbReference>
<proteinExistence type="predicted"/>
<dbReference type="EMBL" id="CAHP01000009">
    <property type="protein sequence ID" value="CCG40028.1"/>
    <property type="molecule type" value="Genomic_DNA"/>
</dbReference>
<organism evidence="2 3">
    <name type="scientific">Magnetospirillum molischianum DSM 120</name>
    <dbReference type="NCBI Taxonomy" id="1150626"/>
    <lineage>
        <taxon>Bacteria</taxon>
        <taxon>Pseudomonadati</taxon>
        <taxon>Pseudomonadota</taxon>
        <taxon>Alphaproteobacteria</taxon>
        <taxon>Rhodospirillales</taxon>
        <taxon>Rhodospirillaceae</taxon>
        <taxon>Magnetospirillum</taxon>
    </lineage>
</organism>
<evidence type="ECO:0000313" key="3">
    <source>
        <dbReference type="Proteomes" id="UP000004169"/>
    </source>
</evidence>
<dbReference type="Pfam" id="PF00583">
    <property type="entry name" value="Acetyltransf_1"/>
    <property type="match status" value="1"/>
</dbReference>
<dbReference type="Gene3D" id="3.40.630.30">
    <property type="match status" value="1"/>
</dbReference>
<dbReference type="GO" id="GO:0016747">
    <property type="term" value="F:acyltransferase activity, transferring groups other than amino-acyl groups"/>
    <property type="evidence" value="ECO:0007669"/>
    <property type="project" value="InterPro"/>
</dbReference>
<evidence type="ECO:0000259" key="1">
    <source>
        <dbReference type="PROSITE" id="PS51186"/>
    </source>
</evidence>
<sequence length="197" mass="21634">MIGTAMLIRRLPPHERSSYADHLKRLCSDDRHLRFARAGVSDEWLDSYVATIPEDGLILVGMQRNQVIAAAHVAFDSDNGVAEVGLSVDAEHRSGGLGSELLNQAVVFARNRRAERLYTLCLSDNRSMVALARRAGMDIQFSQGEAEAHLPLPPPDPLTVSQEMSAGLFAVFRDWAELFDRYGSLASELASGGRAKR</sequence>
<dbReference type="Proteomes" id="UP000004169">
    <property type="component" value="Unassembled WGS sequence"/>
</dbReference>
<dbReference type="SUPFAM" id="SSF55729">
    <property type="entry name" value="Acyl-CoA N-acyltransferases (Nat)"/>
    <property type="match status" value="1"/>
</dbReference>
<name>H8FNU0_MAGML</name>
<dbReference type="PROSITE" id="PS51186">
    <property type="entry name" value="GNAT"/>
    <property type="match status" value="1"/>
</dbReference>
<reference evidence="2 3" key="1">
    <citation type="journal article" date="2012" name="J. Bacteriol.">
        <title>Draft Genome Sequence of the Purple Photosynthetic Bacterium Phaeospirillum molischianum DSM120, a Particularly Versatile Bacterium.</title>
        <authorList>
            <person name="Duquesne K."/>
            <person name="Prima V."/>
            <person name="Ji B."/>
            <person name="Rouy Z."/>
            <person name="Medigue C."/>
            <person name="Talla E."/>
            <person name="Sturgis J.N."/>
        </authorList>
    </citation>
    <scope>NUCLEOTIDE SEQUENCE [LARGE SCALE GENOMIC DNA]</scope>
    <source>
        <strain evidence="3">DSM120</strain>
    </source>
</reference>
<dbReference type="STRING" id="1150626.PHAMO_170087"/>